<organism evidence="3 4">
    <name type="scientific">Dothidotthia symphoricarpi CBS 119687</name>
    <dbReference type="NCBI Taxonomy" id="1392245"/>
    <lineage>
        <taxon>Eukaryota</taxon>
        <taxon>Fungi</taxon>
        <taxon>Dikarya</taxon>
        <taxon>Ascomycota</taxon>
        <taxon>Pezizomycotina</taxon>
        <taxon>Dothideomycetes</taxon>
        <taxon>Pleosporomycetidae</taxon>
        <taxon>Pleosporales</taxon>
        <taxon>Dothidotthiaceae</taxon>
        <taxon>Dothidotthia</taxon>
    </lineage>
</organism>
<evidence type="ECO:0000313" key="3">
    <source>
        <dbReference type="EMBL" id="KAF2130344.1"/>
    </source>
</evidence>
<accession>A0A6A6AHF9</accession>
<dbReference type="EMBL" id="ML977504">
    <property type="protein sequence ID" value="KAF2130344.1"/>
    <property type="molecule type" value="Genomic_DNA"/>
</dbReference>
<proteinExistence type="predicted"/>
<sequence length="923" mass="104260">MVAPTPAITMLDTEQEREASPFCQKLKTIEDNARAVIAQWTPDLLGQATGIQAETSASGTKRKASEMDSDTSDDDSDSGSDDDDDMVPPYNPDSQQRPKLPIYHPGFKLTEELIQGIVATFLDFIRVARANGYNDDESNILWNEIVRCKEIPYQDAVRLAVAGDTGAGKSALLNAIMGVDNLTIEGDEGGACTCVITEFSQSPPTQTAPFAAEVEFFCLDVCRKLVTDLFSQWFRVKQKQRQNPEDVDDEDTSQMSTARTCLNDMFADRLGFESAEAFMSTATSADDPKVLGQFLKWTTDIHQMFVQDGETSVTFEASTPATLVEQYHPFTRAISVANFKGKPMRFSPWPVVKVIRVTLNSPLLQQDIIISDIPGASDVNYFRIDNAKRHLQSCDITIVVGKIDRVVDNVSFTRQYIEAYRRRRSGSVILVATRSDDLNDEGGSKPSTDTEDLALIAEKITEVGHKIQLIKHEMDHNKLHKNAKANKTLKKQKNKLTKRTEALVKQRRNIRMAMRNKRVGQGLEEGYRSNTKDDAGASAYCVSNRMYMRHIRGFDKTNEGKAPSMSREETQIPALCESIYILPSKGKTASLDHFVRNTVPTLLSIIQTSCSTTTLTRVNHLTSIVKKSRRRLEQRIDELALKFRATDIKLLHDRLSDHVLQTMFDKNALKWLGKWETLVCIYAQKKKGINMNWNENLMSAVRPTIDVTFRTLIDENCDTFKAEAAQASKDTLRELDHMLKNDPKALACEAYKICFKDNLARFDEEINRQVDMAAKHLRDSLIKTHLESTRLSEDDYFPDAMREFYEKAVKTPTAGKGVTMMAARCRYLREAIPGPTGPFSEIAGWAKEDVQEAVNNFSEEFKKGVDDIFVKVQNAFERMKKRKENDSPEGKKFRTELHQLVAEAKRILEGVTRESLELCKQYK</sequence>
<evidence type="ECO:0000256" key="1">
    <source>
        <dbReference type="SAM" id="MobiDB-lite"/>
    </source>
</evidence>
<dbReference type="InterPro" id="IPR045063">
    <property type="entry name" value="Dynamin_N"/>
</dbReference>
<keyword evidence="4" id="KW-1185">Reference proteome</keyword>
<gene>
    <name evidence="3" type="ORF">P153DRAFT_375119</name>
</gene>
<name>A0A6A6AHF9_9PLEO</name>
<dbReference type="PANTHER" id="PTHR36681">
    <property type="entry name" value="NUCLEAR GTPASE, GERMINAL CENTER-ASSOCIATED, TANDEM DUPLICATE 3"/>
    <property type="match status" value="1"/>
</dbReference>
<dbReference type="InterPro" id="IPR027417">
    <property type="entry name" value="P-loop_NTPase"/>
</dbReference>
<dbReference type="Gene3D" id="3.40.50.300">
    <property type="entry name" value="P-loop containing nucleotide triphosphate hydrolases"/>
    <property type="match status" value="1"/>
</dbReference>
<feature type="compositionally biased region" description="Polar residues" evidence="1">
    <location>
        <begin position="50"/>
        <end position="59"/>
    </location>
</feature>
<evidence type="ECO:0000313" key="4">
    <source>
        <dbReference type="Proteomes" id="UP000799771"/>
    </source>
</evidence>
<dbReference type="GeneID" id="54409994"/>
<dbReference type="Pfam" id="PF00350">
    <property type="entry name" value="Dynamin_N"/>
    <property type="match status" value="1"/>
</dbReference>
<dbReference type="Proteomes" id="UP000799771">
    <property type="component" value="Unassembled WGS sequence"/>
</dbReference>
<dbReference type="RefSeq" id="XP_033524731.1">
    <property type="nucleotide sequence ID" value="XM_033669562.1"/>
</dbReference>
<dbReference type="SUPFAM" id="SSF52540">
    <property type="entry name" value="P-loop containing nucleoside triphosphate hydrolases"/>
    <property type="match status" value="1"/>
</dbReference>
<feature type="compositionally biased region" description="Acidic residues" evidence="1">
    <location>
        <begin position="67"/>
        <end position="86"/>
    </location>
</feature>
<dbReference type="OrthoDB" id="5427350at2759"/>
<dbReference type="AlphaFoldDB" id="A0A6A6AHF9"/>
<feature type="region of interest" description="Disordered" evidence="1">
    <location>
        <begin position="50"/>
        <end position="102"/>
    </location>
</feature>
<reference evidence="3" key="1">
    <citation type="journal article" date="2020" name="Stud. Mycol.">
        <title>101 Dothideomycetes genomes: a test case for predicting lifestyles and emergence of pathogens.</title>
        <authorList>
            <person name="Haridas S."/>
            <person name="Albert R."/>
            <person name="Binder M."/>
            <person name="Bloem J."/>
            <person name="Labutti K."/>
            <person name="Salamov A."/>
            <person name="Andreopoulos B."/>
            <person name="Baker S."/>
            <person name="Barry K."/>
            <person name="Bills G."/>
            <person name="Bluhm B."/>
            <person name="Cannon C."/>
            <person name="Castanera R."/>
            <person name="Culley D."/>
            <person name="Daum C."/>
            <person name="Ezra D."/>
            <person name="Gonzalez J."/>
            <person name="Henrissat B."/>
            <person name="Kuo A."/>
            <person name="Liang C."/>
            <person name="Lipzen A."/>
            <person name="Lutzoni F."/>
            <person name="Magnuson J."/>
            <person name="Mondo S."/>
            <person name="Nolan M."/>
            <person name="Ohm R."/>
            <person name="Pangilinan J."/>
            <person name="Park H.-J."/>
            <person name="Ramirez L."/>
            <person name="Alfaro M."/>
            <person name="Sun H."/>
            <person name="Tritt A."/>
            <person name="Yoshinaga Y."/>
            <person name="Zwiers L.-H."/>
            <person name="Turgeon B."/>
            <person name="Goodwin S."/>
            <person name="Spatafora J."/>
            <person name="Crous P."/>
            <person name="Grigoriev I."/>
        </authorList>
    </citation>
    <scope>NUCLEOTIDE SEQUENCE</scope>
    <source>
        <strain evidence="3">CBS 119687</strain>
    </source>
</reference>
<dbReference type="PANTHER" id="PTHR36681:SF3">
    <property type="entry name" value="NUCLEAR GTPASE, GERMINAL CENTER-ASSOCIATED, TANDEM DUPLICATE 3"/>
    <property type="match status" value="1"/>
</dbReference>
<protein>
    <recommendedName>
        <fullName evidence="2">Dynamin N-terminal domain-containing protein</fullName>
    </recommendedName>
</protein>
<feature type="domain" description="Dynamin N-terminal" evidence="2">
    <location>
        <begin position="159"/>
        <end position="433"/>
    </location>
</feature>
<evidence type="ECO:0000259" key="2">
    <source>
        <dbReference type="Pfam" id="PF00350"/>
    </source>
</evidence>